<keyword evidence="2" id="KW-0472">Membrane</keyword>
<feature type="region of interest" description="Disordered" evidence="1">
    <location>
        <begin position="73"/>
        <end position="103"/>
    </location>
</feature>
<name>A0ABZ2KU20_9BACT</name>
<sequence length="194" mass="20900">MSRVRCMFAAVRRRVGRRGITLIEVVNVLALTCIIVAVGMYIVARILRHAKTGEVAGSLNAIASSAAAYYDTSDSGQPVGTQPESAKAMRHFPPSSRASVPPSMADVRGRRYQSALADWSGSPWAELRFSIPQPQYYAYSFESQGSGPNARATAIAQGDLDADGILSRYAVSVAPDETLHAKVSPTVERENPEE</sequence>
<keyword evidence="2" id="KW-1133">Transmembrane helix</keyword>
<evidence type="ECO:0008006" key="5">
    <source>
        <dbReference type="Google" id="ProtNLM"/>
    </source>
</evidence>
<accession>A0ABZ2KU20</accession>
<feature type="transmembrane region" description="Helical" evidence="2">
    <location>
        <begin position="21"/>
        <end position="44"/>
    </location>
</feature>
<keyword evidence="4" id="KW-1185">Reference proteome</keyword>
<organism evidence="3 4">
    <name type="scientific">Pendulispora brunnea</name>
    <dbReference type="NCBI Taxonomy" id="2905690"/>
    <lineage>
        <taxon>Bacteria</taxon>
        <taxon>Pseudomonadati</taxon>
        <taxon>Myxococcota</taxon>
        <taxon>Myxococcia</taxon>
        <taxon>Myxococcales</taxon>
        <taxon>Sorangiineae</taxon>
        <taxon>Pendulisporaceae</taxon>
        <taxon>Pendulispora</taxon>
    </lineage>
</organism>
<evidence type="ECO:0000313" key="4">
    <source>
        <dbReference type="Proteomes" id="UP001379533"/>
    </source>
</evidence>
<evidence type="ECO:0000256" key="1">
    <source>
        <dbReference type="SAM" id="MobiDB-lite"/>
    </source>
</evidence>
<keyword evidence="2" id="KW-0812">Transmembrane</keyword>
<gene>
    <name evidence="3" type="ORF">LZC95_23670</name>
</gene>
<dbReference type="EMBL" id="CP089982">
    <property type="protein sequence ID" value="WXA99801.1"/>
    <property type="molecule type" value="Genomic_DNA"/>
</dbReference>
<proteinExistence type="predicted"/>
<protein>
    <recommendedName>
        <fullName evidence="5">Type II secretion system protein</fullName>
    </recommendedName>
</protein>
<evidence type="ECO:0000313" key="3">
    <source>
        <dbReference type="EMBL" id="WXA99801.1"/>
    </source>
</evidence>
<dbReference type="RefSeq" id="WP_394850445.1">
    <property type="nucleotide sequence ID" value="NZ_CP089982.1"/>
</dbReference>
<dbReference type="Proteomes" id="UP001379533">
    <property type="component" value="Chromosome"/>
</dbReference>
<evidence type="ECO:0000256" key="2">
    <source>
        <dbReference type="SAM" id="Phobius"/>
    </source>
</evidence>
<reference evidence="3 4" key="1">
    <citation type="submission" date="2021-12" db="EMBL/GenBank/DDBJ databases">
        <title>Discovery of the Pendulisporaceae a myxobacterial family with distinct sporulation behavior and unique specialized metabolism.</title>
        <authorList>
            <person name="Garcia R."/>
            <person name="Popoff A."/>
            <person name="Bader C.D."/>
            <person name="Loehr J."/>
            <person name="Walesch S."/>
            <person name="Walt C."/>
            <person name="Boldt J."/>
            <person name="Bunk B."/>
            <person name="Haeckl F.J.F.P.J."/>
            <person name="Gunesch A.P."/>
            <person name="Birkelbach J."/>
            <person name="Nuebel U."/>
            <person name="Pietschmann T."/>
            <person name="Bach T."/>
            <person name="Mueller R."/>
        </authorList>
    </citation>
    <scope>NUCLEOTIDE SEQUENCE [LARGE SCALE GENOMIC DNA]</scope>
    <source>
        <strain evidence="3 4">MSr12523</strain>
    </source>
</reference>